<dbReference type="Proteomes" id="UP000216363">
    <property type="component" value="Unassembled WGS sequence"/>
</dbReference>
<accession>A0A256GGN2</accession>
<protein>
    <submittedName>
        <fullName evidence="2">Uncharacterized protein</fullName>
    </submittedName>
</protein>
<dbReference type="EMBL" id="NNRN01000055">
    <property type="protein sequence ID" value="OYR26283.1"/>
    <property type="molecule type" value="Genomic_DNA"/>
</dbReference>
<dbReference type="EMBL" id="WBWF01000027">
    <property type="protein sequence ID" value="KAB2701314.1"/>
    <property type="molecule type" value="Genomic_DNA"/>
</dbReference>
<proteinExistence type="predicted"/>
<keyword evidence="4" id="KW-1185">Reference proteome</keyword>
<dbReference type="Proteomes" id="UP000435957">
    <property type="component" value="Unassembled WGS sequence"/>
</dbReference>
<organism evidence="2 3">
    <name type="scientific">Brucella lupini</name>
    <dbReference type="NCBI Taxonomy" id="255457"/>
    <lineage>
        <taxon>Bacteria</taxon>
        <taxon>Pseudomonadati</taxon>
        <taxon>Pseudomonadota</taxon>
        <taxon>Alphaproteobacteria</taxon>
        <taxon>Hyphomicrobiales</taxon>
        <taxon>Brucellaceae</taxon>
        <taxon>Brucella/Ochrobactrum group</taxon>
        <taxon>Brucella</taxon>
    </lineage>
</organism>
<name>A0A256GGN2_9HYPH</name>
<evidence type="ECO:0000313" key="2">
    <source>
        <dbReference type="EMBL" id="OYR26283.1"/>
    </source>
</evidence>
<dbReference type="AlphaFoldDB" id="A0A256GGN2"/>
<gene>
    <name evidence="2" type="ORF">CES86_3751</name>
    <name evidence="1" type="ORF">F9L03_24015</name>
</gene>
<evidence type="ECO:0000313" key="3">
    <source>
        <dbReference type="Proteomes" id="UP000216363"/>
    </source>
</evidence>
<evidence type="ECO:0000313" key="4">
    <source>
        <dbReference type="Proteomes" id="UP000435957"/>
    </source>
</evidence>
<evidence type="ECO:0000313" key="1">
    <source>
        <dbReference type="EMBL" id="KAB2701314.1"/>
    </source>
</evidence>
<dbReference type="RefSeq" id="WP_094515170.1">
    <property type="nucleotide sequence ID" value="NZ_JBHEEP010000030.1"/>
</dbReference>
<comment type="caution">
    <text evidence="2">The sequence shown here is derived from an EMBL/GenBank/DDBJ whole genome shotgun (WGS) entry which is preliminary data.</text>
</comment>
<sequence>MDLSVFDGAAKAFDEGFEVDIVHPTTGKKLGMKVRVASYQSQRVRDVQRRLANANIRDQKRNPKKTQTVEEVEERAIDVMVAAVLSWEGFERGGKPIECTKENVRSVLSNPDLWFIAEQIDSAADNQLAFIKALPAT</sequence>
<reference evidence="2 3" key="1">
    <citation type="submission" date="2017-07" db="EMBL/GenBank/DDBJ databases">
        <title>Draft genome of Ochrobactrum lupini type strain LUP21.</title>
        <authorList>
            <person name="Krzyzanowska D.M."/>
            <person name="Jafra S."/>
        </authorList>
    </citation>
    <scope>NUCLEOTIDE SEQUENCE [LARGE SCALE GENOMIC DNA]</scope>
    <source>
        <strain evidence="2 3">LUP21</strain>
    </source>
</reference>
<reference evidence="1 4" key="2">
    <citation type="submission" date="2019-09" db="EMBL/GenBank/DDBJ databases">
        <title>Taxonomic organization of the family Brucellaceae based on a phylogenomic approach.</title>
        <authorList>
            <person name="Leclercq S."/>
            <person name="Cloeckaert A."/>
            <person name="Zygmunt M.S."/>
        </authorList>
    </citation>
    <scope>NUCLEOTIDE SEQUENCE [LARGE SCALE GENOMIC DNA]</scope>
    <source>
        <strain evidence="1 4">LUP23</strain>
    </source>
</reference>